<dbReference type="InterPro" id="IPR043519">
    <property type="entry name" value="NT_sf"/>
</dbReference>
<dbReference type="EMBL" id="KV878970">
    <property type="protein sequence ID" value="OJK05065.1"/>
    <property type="molecule type" value="Genomic_DNA"/>
</dbReference>
<gene>
    <name evidence="2" type="ORF">ASPACDRAFT_74595</name>
</gene>
<feature type="region of interest" description="Disordered" evidence="1">
    <location>
        <begin position="1"/>
        <end position="21"/>
    </location>
</feature>
<organism evidence="2 3">
    <name type="scientific">Aspergillus aculeatus (strain ATCC 16872 / CBS 172.66 / WB 5094)</name>
    <dbReference type="NCBI Taxonomy" id="690307"/>
    <lineage>
        <taxon>Eukaryota</taxon>
        <taxon>Fungi</taxon>
        <taxon>Dikarya</taxon>
        <taxon>Ascomycota</taxon>
        <taxon>Pezizomycotina</taxon>
        <taxon>Eurotiomycetes</taxon>
        <taxon>Eurotiomycetidae</taxon>
        <taxon>Eurotiales</taxon>
        <taxon>Aspergillaceae</taxon>
        <taxon>Aspergillus</taxon>
        <taxon>Aspergillus subgen. Circumdati</taxon>
    </lineage>
</organism>
<dbReference type="AlphaFoldDB" id="A0A1L9X9E7"/>
<dbReference type="OrthoDB" id="4499271at2759"/>
<evidence type="ECO:0000313" key="3">
    <source>
        <dbReference type="Proteomes" id="UP000184546"/>
    </source>
</evidence>
<name>A0A1L9X9E7_ASPA1</name>
<proteinExistence type="predicted"/>
<dbReference type="Gene3D" id="3.30.460.40">
    <property type="match status" value="1"/>
</dbReference>
<evidence type="ECO:0000313" key="2">
    <source>
        <dbReference type="EMBL" id="OJK05065.1"/>
    </source>
</evidence>
<evidence type="ECO:0000256" key="1">
    <source>
        <dbReference type="SAM" id="MobiDB-lite"/>
    </source>
</evidence>
<feature type="compositionally biased region" description="Pro residues" evidence="1">
    <location>
        <begin position="1"/>
        <end position="17"/>
    </location>
</feature>
<protein>
    <submittedName>
        <fullName evidence="2">Uncharacterized protein</fullName>
    </submittedName>
</protein>
<dbReference type="Proteomes" id="UP000184546">
    <property type="component" value="Unassembled WGS sequence"/>
</dbReference>
<dbReference type="VEuPathDB" id="FungiDB:ASPACDRAFT_74595"/>
<dbReference type="RefSeq" id="XP_020061404.1">
    <property type="nucleotide sequence ID" value="XM_020204252.1"/>
</dbReference>
<dbReference type="SUPFAM" id="SSF81301">
    <property type="entry name" value="Nucleotidyltransferase"/>
    <property type="match status" value="1"/>
</dbReference>
<keyword evidence="3" id="KW-1185">Reference proteome</keyword>
<reference evidence="3" key="1">
    <citation type="journal article" date="2017" name="Genome Biol.">
        <title>Comparative genomics reveals high biological diversity and specific adaptations in the industrially and medically important fungal genus Aspergillus.</title>
        <authorList>
            <person name="de Vries R.P."/>
            <person name="Riley R."/>
            <person name="Wiebenga A."/>
            <person name="Aguilar-Osorio G."/>
            <person name="Amillis S."/>
            <person name="Uchima C.A."/>
            <person name="Anderluh G."/>
            <person name="Asadollahi M."/>
            <person name="Askin M."/>
            <person name="Barry K."/>
            <person name="Battaglia E."/>
            <person name="Bayram O."/>
            <person name="Benocci T."/>
            <person name="Braus-Stromeyer S.A."/>
            <person name="Caldana C."/>
            <person name="Canovas D."/>
            <person name="Cerqueira G.C."/>
            <person name="Chen F."/>
            <person name="Chen W."/>
            <person name="Choi C."/>
            <person name="Clum A."/>
            <person name="Dos Santos R.A."/>
            <person name="Damasio A.R."/>
            <person name="Diallinas G."/>
            <person name="Emri T."/>
            <person name="Fekete E."/>
            <person name="Flipphi M."/>
            <person name="Freyberg S."/>
            <person name="Gallo A."/>
            <person name="Gournas C."/>
            <person name="Habgood R."/>
            <person name="Hainaut M."/>
            <person name="Harispe M.L."/>
            <person name="Henrissat B."/>
            <person name="Hilden K.S."/>
            <person name="Hope R."/>
            <person name="Hossain A."/>
            <person name="Karabika E."/>
            <person name="Karaffa L."/>
            <person name="Karanyi Z."/>
            <person name="Krasevec N."/>
            <person name="Kuo A."/>
            <person name="Kusch H."/>
            <person name="LaButti K."/>
            <person name="Lagendijk E.L."/>
            <person name="Lapidus A."/>
            <person name="Levasseur A."/>
            <person name="Lindquist E."/>
            <person name="Lipzen A."/>
            <person name="Logrieco A.F."/>
            <person name="MacCabe A."/>
            <person name="Maekelae M.R."/>
            <person name="Malavazi I."/>
            <person name="Melin P."/>
            <person name="Meyer V."/>
            <person name="Mielnichuk N."/>
            <person name="Miskei M."/>
            <person name="Molnar A.P."/>
            <person name="Mule G."/>
            <person name="Ngan C.Y."/>
            <person name="Orejas M."/>
            <person name="Orosz E."/>
            <person name="Ouedraogo J.P."/>
            <person name="Overkamp K.M."/>
            <person name="Park H.-S."/>
            <person name="Perrone G."/>
            <person name="Piumi F."/>
            <person name="Punt P.J."/>
            <person name="Ram A.F."/>
            <person name="Ramon A."/>
            <person name="Rauscher S."/>
            <person name="Record E."/>
            <person name="Riano-Pachon D.M."/>
            <person name="Robert V."/>
            <person name="Roehrig J."/>
            <person name="Ruller R."/>
            <person name="Salamov A."/>
            <person name="Salih N.S."/>
            <person name="Samson R.A."/>
            <person name="Sandor E."/>
            <person name="Sanguinetti M."/>
            <person name="Schuetze T."/>
            <person name="Sepcic K."/>
            <person name="Shelest E."/>
            <person name="Sherlock G."/>
            <person name="Sophianopoulou V."/>
            <person name="Squina F.M."/>
            <person name="Sun H."/>
            <person name="Susca A."/>
            <person name="Todd R.B."/>
            <person name="Tsang A."/>
            <person name="Unkles S.E."/>
            <person name="van de Wiele N."/>
            <person name="van Rossen-Uffink D."/>
            <person name="Oliveira J.V."/>
            <person name="Vesth T.C."/>
            <person name="Visser J."/>
            <person name="Yu J.-H."/>
            <person name="Zhou M."/>
            <person name="Andersen M.R."/>
            <person name="Archer D.B."/>
            <person name="Baker S.E."/>
            <person name="Benoit I."/>
            <person name="Brakhage A.A."/>
            <person name="Braus G.H."/>
            <person name="Fischer R."/>
            <person name="Frisvad J.C."/>
            <person name="Goldman G.H."/>
            <person name="Houbraken J."/>
            <person name="Oakley B."/>
            <person name="Pocsi I."/>
            <person name="Scazzocchio C."/>
            <person name="Seiboth B."/>
            <person name="vanKuyk P.A."/>
            <person name="Wortman J."/>
            <person name="Dyer P.S."/>
            <person name="Grigoriev I.V."/>
        </authorList>
    </citation>
    <scope>NUCLEOTIDE SEQUENCE [LARGE SCALE GENOMIC DNA]</scope>
    <source>
        <strain evidence="3">ATCC 16872 / CBS 172.66 / WB 5094</strain>
    </source>
</reference>
<sequence>MKTESPPPPPPTPPPAAADPVAPEEIEMMDCDPAMWSGPVPEPPELAIINLLNEAGVPCVLVGELALRAYGLNLYPKSIDLVVADENARHVEELLEGRGLALCYDRRCSLWDEGDKYFLSELHCHLTAPNNINESIRGWKNGLLHIWAKSLLLEKLPNGIPLPNDIAAHDQNFMLTSDPRLPELALDLLGGIPTRWIGRWAAGVVILTPKAFLEQMFWHVLRDFRPYDAKFKSPWEVHMCRFVLWITSQPPDSYMLCPSVATLSWTAARQFLELLSSPYVGHQDAWNFFFMLQGVWHREGLLTKNPRQGRQVLQAVEDYALED</sequence>
<accession>A0A1L9X9E7</accession>
<dbReference type="GeneID" id="30978066"/>